<dbReference type="Proteomes" id="UP000004508">
    <property type="component" value="Unassembled WGS sequence"/>
</dbReference>
<accession>D6TLE4</accession>
<sequence length="145" mass="16329">MSTEQPTSIFDTEAPLRVNRALHTRQAQEIEFTLWEDGSLSVEHWMHKFVGDDTLAHAQLTNSQARSLRRLLNKPVTKEMLGIPQLKPEHIITEHEVQLGEHYVEVHEDGSVAIGNARTVAELGAGEAYRLYTVLHELFAHGRGA</sequence>
<dbReference type="AlphaFoldDB" id="D6TLE4"/>
<organism evidence="1 2">
    <name type="scientific">Ktedonobacter racemifer DSM 44963</name>
    <dbReference type="NCBI Taxonomy" id="485913"/>
    <lineage>
        <taxon>Bacteria</taxon>
        <taxon>Bacillati</taxon>
        <taxon>Chloroflexota</taxon>
        <taxon>Ktedonobacteria</taxon>
        <taxon>Ktedonobacterales</taxon>
        <taxon>Ktedonobacteraceae</taxon>
        <taxon>Ktedonobacter</taxon>
    </lineage>
</organism>
<proteinExistence type="predicted"/>
<dbReference type="RefSeq" id="WP_007911049.1">
    <property type="nucleotide sequence ID" value="NZ_ADVG01000002.1"/>
</dbReference>
<name>D6TLE4_KTERA</name>
<evidence type="ECO:0000313" key="2">
    <source>
        <dbReference type="Proteomes" id="UP000004508"/>
    </source>
</evidence>
<dbReference type="InParanoid" id="D6TLE4"/>
<comment type="caution">
    <text evidence="1">The sequence shown here is derived from an EMBL/GenBank/DDBJ whole genome shotgun (WGS) entry which is preliminary data.</text>
</comment>
<reference evidence="1 2" key="1">
    <citation type="journal article" date="2011" name="Stand. Genomic Sci.">
        <title>Non-contiguous finished genome sequence and contextual data of the filamentous soil bacterium Ktedonobacter racemifer type strain (SOSP1-21).</title>
        <authorList>
            <person name="Chang Y.J."/>
            <person name="Land M."/>
            <person name="Hauser L."/>
            <person name="Chertkov O."/>
            <person name="Del Rio T.G."/>
            <person name="Nolan M."/>
            <person name="Copeland A."/>
            <person name="Tice H."/>
            <person name="Cheng J.F."/>
            <person name="Lucas S."/>
            <person name="Han C."/>
            <person name="Goodwin L."/>
            <person name="Pitluck S."/>
            <person name="Ivanova N."/>
            <person name="Ovchinikova G."/>
            <person name="Pati A."/>
            <person name="Chen A."/>
            <person name="Palaniappan K."/>
            <person name="Mavromatis K."/>
            <person name="Liolios K."/>
            <person name="Brettin T."/>
            <person name="Fiebig A."/>
            <person name="Rohde M."/>
            <person name="Abt B."/>
            <person name="Goker M."/>
            <person name="Detter J.C."/>
            <person name="Woyke T."/>
            <person name="Bristow J."/>
            <person name="Eisen J.A."/>
            <person name="Markowitz V."/>
            <person name="Hugenholtz P."/>
            <person name="Kyrpides N.C."/>
            <person name="Klenk H.P."/>
            <person name="Lapidus A."/>
        </authorList>
    </citation>
    <scope>NUCLEOTIDE SEQUENCE [LARGE SCALE GENOMIC DNA]</scope>
    <source>
        <strain evidence="2">DSM 44963</strain>
    </source>
</reference>
<gene>
    <name evidence="1" type="ORF">Krac_7897</name>
</gene>
<keyword evidence="2" id="KW-1185">Reference proteome</keyword>
<evidence type="ECO:0000313" key="1">
    <source>
        <dbReference type="EMBL" id="EFH86594.1"/>
    </source>
</evidence>
<protein>
    <submittedName>
        <fullName evidence="1">Uncharacterized protein</fullName>
    </submittedName>
</protein>
<dbReference type="EMBL" id="ADVG01000002">
    <property type="protein sequence ID" value="EFH86594.1"/>
    <property type="molecule type" value="Genomic_DNA"/>
</dbReference>
<dbReference type="STRING" id="485913.Krac_7897"/>